<dbReference type="PANTHER" id="PTHR43415">
    <property type="entry name" value="SPERMIDINE N(1)-ACETYLTRANSFERASE"/>
    <property type="match status" value="1"/>
</dbReference>
<dbReference type="Pfam" id="PF13302">
    <property type="entry name" value="Acetyltransf_3"/>
    <property type="match status" value="1"/>
</dbReference>
<proteinExistence type="predicted"/>
<protein>
    <submittedName>
        <fullName evidence="2">N-acetyltransferase</fullName>
    </submittedName>
</protein>
<evidence type="ECO:0000313" key="2">
    <source>
        <dbReference type="EMBL" id="PIR96492.1"/>
    </source>
</evidence>
<dbReference type="Proteomes" id="UP000230922">
    <property type="component" value="Unassembled WGS sequence"/>
</dbReference>
<sequence>MVLKGKKVMLRSHRLSDAPTYVKWFNDPEVHKFIFVREMNLKEERKWIRNVKKDKFKHNFAIETKEGILIGSVGIDILSKRDSRGSFGIIIGEKEYWSKGYGTETTRLVLDYGFKKLKLNRIELGVFEYNKRAIQVYKKMGLKLEGKLRDHITWKGKFYSTLMMAILKREWENK</sequence>
<organism evidence="2 3">
    <name type="scientific">Candidatus Doudnabacteria bacterium CG10_big_fil_rev_8_21_14_0_10_42_18</name>
    <dbReference type="NCBI Taxonomy" id="1974552"/>
    <lineage>
        <taxon>Bacteria</taxon>
        <taxon>Candidatus Doudnaibacteriota</taxon>
    </lineage>
</organism>
<name>A0A2H0VBL3_9BACT</name>
<dbReference type="Gene3D" id="3.40.630.30">
    <property type="match status" value="1"/>
</dbReference>
<evidence type="ECO:0000313" key="3">
    <source>
        <dbReference type="Proteomes" id="UP000230922"/>
    </source>
</evidence>
<dbReference type="InterPro" id="IPR000182">
    <property type="entry name" value="GNAT_dom"/>
</dbReference>
<evidence type="ECO:0000259" key="1">
    <source>
        <dbReference type="PROSITE" id="PS51186"/>
    </source>
</evidence>
<dbReference type="InterPro" id="IPR016181">
    <property type="entry name" value="Acyl_CoA_acyltransferase"/>
</dbReference>
<gene>
    <name evidence="2" type="ORF">COT92_00805</name>
</gene>
<reference evidence="3" key="1">
    <citation type="submission" date="2017-09" db="EMBL/GenBank/DDBJ databases">
        <title>Depth-based differentiation of microbial function through sediment-hosted aquifers and enrichment of novel symbionts in the deep terrestrial subsurface.</title>
        <authorList>
            <person name="Probst A.J."/>
            <person name="Ladd B."/>
            <person name="Jarett J.K."/>
            <person name="Geller-Mcgrath D.E."/>
            <person name="Sieber C.M.K."/>
            <person name="Emerson J.B."/>
            <person name="Anantharaman K."/>
            <person name="Thomas B.C."/>
            <person name="Malmstrom R."/>
            <person name="Stieglmeier M."/>
            <person name="Klingl A."/>
            <person name="Woyke T."/>
            <person name="Ryan C.M."/>
            <person name="Banfield J.F."/>
        </authorList>
    </citation>
    <scope>NUCLEOTIDE SEQUENCE [LARGE SCALE GENOMIC DNA]</scope>
</reference>
<keyword evidence="2" id="KW-0808">Transferase</keyword>
<dbReference type="PANTHER" id="PTHR43415:SF3">
    <property type="entry name" value="GNAT-FAMILY ACETYLTRANSFERASE"/>
    <property type="match status" value="1"/>
</dbReference>
<dbReference type="EMBL" id="PFAK01000012">
    <property type="protein sequence ID" value="PIR96492.1"/>
    <property type="molecule type" value="Genomic_DNA"/>
</dbReference>
<dbReference type="SUPFAM" id="SSF55729">
    <property type="entry name" value="Acyl-CoA N-acyltransferases (Nat)"/>
    <property type="match status" value="1"/>
</dbReference>
<dbReference type="PROSITE" id="PS51186">
    <property type="entry name" value="GNAT"/>
    <property type="match status" value="1"/>
</dbReference>
<comment type="caution">
    <text evidence="2">The sequence shown here is derived from an EMBL/GenBank/DDBJ whole genome shotgun (WGS) entry which is preliminary data.</text>
</comment>
<dbReference type="GO" id="GO:0016747">
    <property type="term" value="F:acyltransferase activity, transferring groups other than amino-acyl groups"/>
    <property type="evidence" value="ECO:0007669"/>
    <property type="project" value="InterPro"/>
</dbReference>
<dbReference type="AlphaFoldDB" id="A0A2H0VBL3"/>
<accession>A0A2H0VBL3</accession>
<feature type="domain" description="N-acetyltransferase" evidence="1">
    <location>
        <begin position="8"/>
        <end position="169"/>
    </location>
</feature>